<evidence type="ECO:0000313" key="9">
    <source>
        <dbReference type="EMBL" id="AEE16561.1"/>
    </source>
</evidence>
<name>F4LIJ9_TREBD</name>
<evidence type="ECO:0000313" key="15">
    <source>
        <dbReference type="Proteomes" id="UP000006546"/>
    </source>
</evidence>
<dbReference type="eggNOG" id="COG3328">
    <property type="taxonomic scope" value="Bacteria"/>
</dbReference>
<evidence type="ECO:0000313" key="7">
    <source>
        <dbReference type="EMBL" id="AEE16442.1"/>
    </source>
</evidence>
<dbReference type="KEGG" id="tbe:Trebr_1804"/>
<dbReference type="EMBL" id="CP002696">
    <property type="protein sequence ID" value="AEE16756.1"/>
    <property type="molecule type" value="Genomic_DNA"/>
</dbReference>
<dbReference type="HOGENOM" id="CLU_036805_8_1_12"/>
<dbReference type="KEGG" id="tbe:Trebr_2233"/>
<reference evidence="15" key="1">
    <citation type="submission" date="2011-04" db="EMBL/GenBank/DDBJ databases">
        <title>The complete genome of Treponema brennaborense DSM 12168.</title>
        <authorList>
            <person name="Lucas S."/>
            <person name="Han J."/>
            <person name="Lapidus A."/>
            <person name="Bruce D."/>
            <person name="Goodwin L."/>
            <person name="Pitluck S."/>
            <person name="Peters L."/>
            <person name="Kyrpides N."/>
            <person name="Mavromatis K."/>
            <person name="Ivanova N."/>
            <person name="Mikhailova N."/>
            <person name="Pagani I."/>
            <person name="Teshima H."/>
            <person name="Detter J.C."/>
            <person name="Tapia R."/>
            <person name="Han C."/>
            <person name="Land M."/>
            <person name="Hauser L."/>
            <person name="Markowitz V."/>
            <person name="Cheng J.-F."/>
            <person name="Hugenholtz P."/>
            <person name="Woyke T."/>
            <person name="Wu D."/>
            <person name="Gronow S."/>
            <person name="Wellnitz S."/>
            <person name="Brambilla E."/>
            <person name="Klenk H.-P."/>
            <person name="Eisen J.A."/>
        </authorList>
    </citation>
    <scope>NUCLEOTIDE SEQUENCE [LARGE SCALE GENOMIC DNA]</scope>
    <source>
        <strain evidence="15">DSM 12168 / CIP 105900 / DD5/3</strain>
    </source>
</reference>
<protein>
    <recommendedName>
        <fullName evidence="6">Mutator family transposase</fullName>
    </recommendedName>
</protein>
<keyword evidence="6" id="KW-0814">Transposable element</keyword>
<organism evidence="12 15">
    <name type="scientific">Treponema brennaborense (strain DSM 12168 / CIP 105900 / DD5/3)</name>
    <dbReference type="NCBI Taxonomy" id="906968"/>
    <lineage>
        <taxon>Bacteria</taxon>
        <taxon>Pseudomonadati</taxon>
        <taxon>Spirochaetota</taxon>
        <taxon>Spirochaetia</taxon>
        <taxon>Spirochaetales</taxon>
        <taxon>Treponemataceae</taxon>
        <taxon>Treponema</taxon>
    </lineage>
</organism>
<evidence type="ECO:0000256" key="5">
    <source>
        <dbReference type="ARBA" id="ARBA00023172"/>
    </source>
</evidence>
<dbReference type="KEGG" id="tbe:Trebr_1007"/>
<dbReference type="PANTHER" id="PTHR33217">
    <property type="entry name" value="TRANSPOSASE FOR INSERTION SEQUENCE ELEMENT IS1081"/>
    <property type="match status" value="1"/>
</dbReference>
<dbReference type="KEGG" id="tbe:Trebr_1978"/>
<dbReference type="KEGG" id="tbe:Trebr_1130"/>
<dbReference type="EMBL" id="CP002696">
    <property type="protein sequence ID" value="AEE17394.1"/>
    <property type="molecule type" value="Genomic_DNA"/>
</dbReference>
<dbReference type="EMBL" id="CP002696">
    <property type="protein sequence ID" value="AEE16501.1"/>
    <property type="molecule type" value="Genomic_DNA"/>
</dbReference>
<dbReference type="PANTHER" id="PTHR33217:SF9">
    <property type="entry name" value="MUTATOR FAMILY TRANSPOSASE"/>
    <property type="match status" value="1"/>
</dbReference>
<keyword evidence="3 6" id="KW-0815">Transposition</keyword>
<evidence type="ECO:0000313" key="12">
    <source>
        <dbReference type="EMBL" id="AEE17224.1"/>
    </source>
</evidence>
<dbReference type="KEGG" id="tbe:Trebr_1335"/>
<evidence type="ECO:0000256" key="3">
    <source>
        <dbReference type="ARBA" id="ARBA00022578"/>
    </source>
</evidence>
<dbReference type="EMBL" id="CP002696">
    <property type="protein sequence ID" value="AEE17224.1"/>
    <property type="molecule type" value="Genomic_DNA"/>
</dbReference>
<evidence type="ECO:0000313" key="14">
    <source>
        <dbReference type="EMBL" id="AEE17643.1"/>
    </source>
</evidence>
<evidence type="ECO:0000256" key="1">
    <source>
        <dbReference type="ARBA" id="ARBA00002190"/>
    </source>
</evidence>
<comment type="similarity">
    <text evidence="2 6">Belongs to the transposase mutator family.</text>
</comment>
<dbReference type="EMBL" id="CP002696">
    <property type="protein sequence ID" value="AEE16561.1"/>
    <property type="molecule type" value="Genomic_DNA"/>
</dbReference>
<evidence type="ECO:0000313" key="13">
    <source>
        <dbReference type="EMBL" id="AEE17394.1"/>
    </source>
</evidence>
<dbReference type="GO" id="GO:0004803">
    <property type="term" value="F:transposase activity"/>
    <property type="evidence" value="ECO:0007669"/>
    <property type="project" value="UniProtKB-UniRule"/>
</dbReference>
<keyword evidence="5 6" id="KW-0233">DNA recombination</keyword>
<evidence type="ECO:0000256" key="6">
    <source>
        <dbReference type="RuleBase" id="RU365089"/>
    </source>
</evidence>
<dbReference type="AlphaFoldDB" id="F4LIJ9"/>
<dbReference type="RefSeq" id="WP_013758161.1">
    <property type="nucleotide sequence ID" value="NC_015500.1"/>
</dbReference>
<gene>
    <name evidence="7" type="ordered locus">Trebr_1007</name>
    <name evidence="8" type="ordered locus">Trebr_1069</name>
    <name evidence="9" type="ordered locus">Trebr_1130</name>
    <name evidence="10" type="ordered locus">Trebr_1330</name>
    <name evidence="11" type="ordered locus">Trebr_1335</name>
    <name evidence="12" type="ordered locus">Trebr_1804</name>
    <name evidence="13" type="ordered locus">Trebr_1978</name>
    <name evidence="14" type="ordered locus">Trebr_2233</name>
</gene>
<keyword evidence="4 6" id="KW-0238">DNA-binding</keyword>
<evidence type="ECO:0000313" key="11">
    <source>
        <dbReference type="EMBL" id="AEE16759.1"/>
    </source>
</evidence>
<dbReference type="EMBL" id="CP002696">
    <property type="protein sequence ID" value="AEE16442.1"/>
    <property type="molecule type" value="Genomic_DNA"/>
</dbReference>
<evidence type="ECO:0000256" key="4">
    <source>
        <dbReference type="ARBA" id="ARBA00023125"/>
    </source>
</evidence>
<accession>F4LIJ9</accession>
<dbReference type="EMBL" id="CP002696">
    <property type="protein sequence ID" value="AEE17643.1"/>
    <property type="molecule type" value="Genomic_DNA"/>
</dbReference>
<dbReference type="Proteomes" id="UP000006546">
    <property type="component" value="Chromosome"/>
</dbReference>
<dbReference type="EMBL" id="CP002696">
    <property type="protein sequence ID" value="AEE16759.1"/>
    <property type="molecule type" value="Genomic_DNA"/>
</dbReference>
<comment type="function">
    <text evidence="1 6">Required for the transposition of the insertion element.</text>
</comment>
<evidence type="ECO:0000313" key="8">
    <source>
        <dbReference type="EMBL" id="AEE16501.1"/>
    </source>
</evidence>
<sequence length="413" mass="47462">MENILQWNLEKSTTASADFFENLVRESARKMLAAALESEVDQFIQKHQHKLDADGHRTVVRNGYMPEREIQATCGTIKVRQPRIDDRALPGPERFTSAILPRFMRKTPTLENVIPTLYLKGISTNKFQDALTAIFGEGAKGFSPATITRLKEVWRKEYNEWAHRRLDGKEYVYVWADGVYCNARLDDQKLCLLVIIGVTVDGKKELVAVHQGVRESEESWLEVLRDLKFRGLTAAPKLAICDGALGFQNAVDKVWGQMKIQRCWFHKTGNVLDKMPDCVQPAAKKKLQDIFLADTKQHAQDAYRHFIDTYELKYPKATECLAKDYDDLFRFYDYPAEHWVHIRTSNPIESMFATVRLRHRSTKGNGSADATLAMVFKLCKEAEKNWRRLKGFEKLQLVKEDKTFVDGILQIAA</sequence>
<dbReference type="NCBIfam" id="NF033543">
    <property type="entry name" value="transpos_IS256"/>
    <property type="match status" value="1"/>
</dbReference>
<dbReference type="KEGG" id="tbe:Trebr_1330"/>
<dbReference type="Pfam" id="PF00872">
    <property type="entry name" value="Transposase_mut"/>
    <property type="match status" value="1"/>
</dbReference>
<evidence type="ECO:0000313" key="10">
    <source>
        <dbReference type="EMBL" id="AEE16756.1"/>
    </source>
</evidence>
<dbReference type="GO" id="GO:0006313">
    <property type="term" value="P:DNA transposition"/>
    <property type="evidence" value="ECO:0007669"/>
    <property type="project" value="UniProtKB-UniRule"/>
</dbReference>
<dbReference type="KEGG" id="tbe:Trebr_1069"/>
<proteinExistence type="inferred from homology"/>
<dbReference type="InterPro" id="IPR001207">
    <property type="entry name" value="Transposase_mutator"/>
</dbReference>
<evidence type="ECO:0000256" key="2">
    <source>
        <dbReference type="ARBA" id="ARBA00010961"/>
    </source>
</evidence>
<dbReference type="GO" id="GO:0003677">
    <property type="term" value="F:DNA binding"/>
    <property type="evidence" value="ECO:0007669"/>
    <property type="project" value="UniProtKB-UniRule"/>
</dbReference>
<keyword evidence="15" id="KW-1185">Reference proteome</keyword>